<keyword evidence="3" id="KW-1185">Reference proteome</keyword>
<name>A0AA37XJU5_9ENTE</name>
<gene>
    <name evidence="1" type="ORF">C7K38_08625</name>
    <name evidence="2" type="ORF">GCM10025885_09060</name>
</gene>
<accession>A0AA37XJU5</accession>
<reference evidence="1 3" key="1">
    <citation type="journal article" date="2012" name="Int. J. Syst. Evol. Microbiol.">
        <title>Characterization of Tetragenococcus strains from sugar thick juice reveals a novel species, Tetragenococcus osmophilus sp. nov., and divides Tetragenococcus halophilus into two subspecies, T. halophilus subsp. halophilus subsp. nov. and T. halophilus subsp. flandriensis subsp. nov.</title>
        <authorList>
            <person name="Juste A."/>
            <person name="Van Trappen S."/>
            <person name="Verreth C."/>
            <person name="Cleenwerck I."/>
            <person name="De Vos P."/>
            <person name="Lievens B."/>
            <person name="Willems K.A."/>
        </authorList>
    </citation>
    <scope>NUCLEOTIDE SEQUENCE [LARGE SCALE GENOMIC DNA]</scope>
    <source>
        <strain evidence="1 3">JCM 31126</strain>
    </source>
</reference>
<evidence type="ECO:0000313" key="3">
    <source>
        <dbReference type="Proteomes" id="UP000268310"/>
    </source>
</evidence>
<evidence type="ECO:0000313" key="1">
    <source>
        <dbReference type="EMBL" id="AYW48423.1"/>
    </source>
</evidence>
<sequence>MKRKQLTDKVRNLAQKMNVPAELIRRYYVLEKILELISTSKYKEKFMLKGGFLIGSYIGLKNRTTVDIDDSVRNMNLTKTEIFDIFQELFATPTKDGIKFRIVDIKEIREGDFYPGFRVQVNYNVDGIKDGVKLDITTGDRVLPELVLHHHQLMFEDEKIEVYAYSIEQIIGEKLQTIFARSVLNTRSRDYYDIYILTKFHSYEINYAKLRNSFFNTMESRKTVMDASEFEEILELIEADKRQNELWEDYCKQHLYAQGIAFEEVLNAIYELLNKINYGKGR</sequence>
<organism evidence="2 4">
    <name type="scientific">Tetragenococcus osmophilus</name>
    <dbReference type="NCBI Taxonomy" id="526944"/>
    <lineage>
        <taxon>Bacteria</taxon>
        <taxon>Bacillati</taxon>
        <taxon>Bacillota</taxon>
        <taxon>Bacilli</taxon>
        <taxon>Lactobacillales</taxon>
        <taxon>Enterococcaceae</taxon>
        <taxon>Tetragenococcus</taxon>
    </lineage>
</organism>
<reference evidence="2 4" key="2">
    <citation type="journal article" date="2014" name="Int. J. Syst. Evol. Microbiol.">
        <title>Complete genome sequence of Corynebacterium casei LMG S-19264T (=DSM 44701T), isolated from a smear-ripened cheese.</title>
        <authorList>
            <consortium name="US DOE Joint Genome Institute (JGI-PGF)"/>
            <person name="Walter F."/>
            <person name="Albersmeier A."/>
            <person name="Kalinowski J."/>
            <person name="Ruckert C."/>
        </authorList>
    </citation>
    <scope>NUCLEOTIDE SEQUENCE [LARGE SCALE GENOMIC DNA]</scope>
    <source>
        <strain evidence="2 4">NBRC 114545</strain>
    </source>
</reference>
<dbReference type="EMBL" id="CP027783">
    <property type="protein sequence ID" value="AYW48423.1"/>
    <property type="molecule type" value="Genomic_DNA"/>
</dbReference>
<dbReference type="AlphaFoldDB" id="A0AA37XJU5"/>
<dbReference type="EMBL" id="BSUW01000001">
    <property type="protein sequence ID" value="GMA71857.1"/>
    <property type="molecule type" value="Genomic_DNA"/>
</dbReference>
<reference evidence="1" key="3">
    <citation type="submission" date="2018-03" db="EMBL/GenBank/DDBJ databases">
        <authorList>
            <person name="Jeon C.O."/>
        </authorList>
    </citation>
    <scope>NUCLEOTIDE SEQUENCE</scope>
    <source>
        <strain evidence="1">JCM 31126</strain>
    </source>
</reference>
<dbReference type="Pfam" id="PF08843">
    <property type="entry name" value="AbiEii"/>
    <property type="match status" value="1"/>
</dbReference>
<evidence type="ECO:0000313" key="4">
    <source>
        <dbReference type="Proteomes" id="UP001157039"/>
    </source>
</evidence>
<dbReference type="KEGG" id="too:C7K38_08625"/>
<dbReference type="InterPro" id="IPR014942">
    <property type="entry name" value="AbiEii"/>
</dbReference>
<dbReference type="Proteomes" id="UP001157039">
    <property type="component" value="Unassembled WGS sequence"/>
</dbReference>
<evidence type="ECO:0000313" key="2">
    <source>
        <dbReference type="EMBL" id="GMA71857.1"/>
    </source>
</evidence>
<dbReference type="Proteomes" id="UP000268310">
    <property type="component" value="Chromosome"/>
</dbReference>
<reference evidence="2" key="4">
    <citation type="submission" date="2023-02" db="EMBL/GenBank/DDBJ databases">
        <authorList>
            <person name="Sun Q."/>
            <person name="Mori K."/>
        </authorList>
    </citation>
    <scope>NUCLEOTIDE SEQUENCE</scope>
    <source>
        <strain evidence="2">NBRC 114545</strain>
    </source>
</reference>
<proteinExistence type="predicted"/>
<protein>
    <submittedName>
        <fullName evidence="2">Abortive infection protein</fullName>
    </submittedName>
</protein>
<dbReference type="RefSeq" id="WP_123936232.1">
    <property type="nucleotide sequence ID" value="NZ_BSUW01000001.1"/>
</dbReference>